<protein>
    <submittedName>
        <fullName evidence="1 2">Uncharacterized protein</fullName>
    </submittedName>
</protein>
<evidence type="ECO:0000313" key="2">
    <source>
        <dbReference type="EnsemblPlants" id="Pp3c3_28810V3.1"/>
    </source>
</evidence>
<dbReference type="AlphaFoldDB" id="A9T334"/>
<reference evidence="2" key="3">
    <citation type="submission" date="2020-12" db="UniProtKB">
        <authorList>
            <consortium name="EnsemblPlants"/>
        </authorList>
    </citation>
    <scope>IDENTIFICATION</scope>
</reference>
<dbReference type="Gramene" id="Pp3c3_28810V3.2">
    <property type="protein sequence ID" value="Pp3c3_28810V3.2"/>
    <property type="gene ID" value="Pp3c3_28810"/>
</dbReference>
<dbReference type="EnsemblPlants" id="Pp3c3_28810V3.2">
    <property type="protein sequence ID" value="Pp3c3_28810V3.2"/>
    <property type="gene ID" value="Pp3c3_28810"/>
</dbReference>
<dbReference type="Proteomes" id="UP000006727">
    <property type="component" value="Chromosome 3"/>
</dbReference>
<dbReference type="HOGENOM" id="CLU_2390090_0_0_1"/>
<dbReference type="Gramene" id="Pp3c3_28810V3.1">
    <property type="protein sequence ID" value="Pp3c3_28810V3.1"/>
    <property type="gene ID" value="Pp3c3_28810"/>
</dbReference>
<proteinExistence type="predicted"/>
<organism evidence="1">
    <name type="scientific">Physcomitrium patens</name>
    <name type="common">Spreading-leaved earth moss</name>
    <name type="synonym">Physcomitrella patens</name>
    <dbReference type="NCBI Taxonomy" id="3218"/>
    <lineage>
        <taxon>Eukaryota</taxon>
        <taxon>Viridiplantae</taxon>
        <taxon>Streptophyta</taxon>
        <taxon>Embryophyta</taxon>
        <taxon>Bryophyta</taxon>
        <taxon>Bryophytina</taxon>
        <taxon>Bryopsida</taxon>
        <taxon>Funariidae</taxon>
        <taxon>Funariales</taxon>
        <taxon>Funariaceae</taxon>
        <taxon>Physcomitrium</taxon>
    </lineage>
</organism>
<gene>
    <name evidence="2" type="primary">LOC112279381</name>
    <name evidence="1" type="ORF">PHYPA_005092</name>
</gene>
<dbReference type="GeneID" id="112279381"/>
<name>A9T334_PHYPA</name>
<dbReference type="PaxDb" id="3218-PP1S157_109V6.1"/>
<dbReference type="RefSeq" id="XP_024369535.1">
    <property type="nucleotide sequence ID" value="XM_024513767.2"/>
</dbReference>
<reference evidence="1 3" key="2">
    <citation type="journal article" date="2018" name="Plant J.">
        <title>The Physcomitrella patens chromosome-scale assembly reveals moss genome structure and evolution.</title>
        <authorList>
            <person name="Lang D."/>
            <person name="Ullrich K.K."/>
            <person name="Murat F."/>
            <person name="Fuchs J."/>
            <person name="Jenkins J."/>
            <person name="Haas F.B."/>
            <person name="Piednoel M."/>
            <person name="Gundlach H."/>
            <person name="Van Bel M."/>
            <person name="Meyberg R."/>
            <person name="Vives C."/>
            <person name="Morata J."/>
            <person name="Symeonidi A."/>
            <person name="Hiss M."/>
            <person name="Muchero W."/>
            <person name="Kamisugi Y."/>
            <person name="Saleh O."/>
            <person name="Blanc G."/>
            <person name="Decker E.L."/>
            <person name="van Gessel N."/>
            <person name="Grimwood J."/>
            <person name="Hayes R.D."/>
            <person name="Graham S.W."/>
            <person name="Gunter L.E."/>
            <person name="McDaniel S.F."/>
            <person name="Hoernstein S.N.W."/>
            <person name="Larsson A."/>
            <person name="Li F.W."/>
            <person name="Perroud P.F."/>
            <person name="Phillips J."/>
            <person name="Ranjan P."/>
            <person name="Rokshar D.S."/>
            <person name="Rothfels C.J."/>
            <person name="Schneider L."/>
            <person name="Shu S."/>
            <person name="Stevenson D.W."/>
            <person name="Thummler F."/>
            <person name="Tillich M."/>
            <person name="Villarreal Aguilar J.C."/>
            <person name="Widiez T."/>
            <person name="Wong G.K."/>
            <person name="Wymore A."/>
            <person name="Zhang Y."/>
            <person name="Zimmer A.D."/>
            <person name="Quatrano R.S."/>
            <person name="Mayer K.F.X."/>
            <person name="Goodstein D."/>
            <person name="Casacuberta J.M."/>
            <person name="Vandepoele K."/>
            <person name="Reski R."/>
            <person name="Cuming A.C."/>
            <person name="Tuskan G.A."/>
            <person name="Maumus F."/>
            <person name="Salse J."/>
            <person name="Schmutz J."/>
            <person name="Rensing S.A."/>
        </authorList>
    </citation>
    <scope>NUCLEOTIDE SEQUENCE [LARGE SCALE GENOMIC DNA]</scope>
    <source>
        <strain evidence="2 3">cv. Gransden 2004</strain>
    </source>
</reference>
<evidence type="ECO:0000313" key="3">
    <source>
        <dbReference type="Proteomes" id="UP000006727"/>
    </source>
</evidence>
<keyword evidence="3" id="KW-1185">Reference proteome</keyword>
<dbReference type="EnsemblPlants" id="Pp3c3_28810V3.1">
    <property type="protein sequence ID" value="Pp3c3_28810V3.1"/>
    <property type="gene ID" value="Pp3c3_28810"/>
</dbReference>
<reference evidence="1 3" key="1">
    <citation type="journal article" date="2008" name="Science">
        <title>The Physcomitrella genome reveals evolutionary insights into the conquest of land by plants.</title>
        <authorList>
            <person name="Rensing S."/>
            <person name="Lang D."/>
            <person name="Zimmer A."/>
            <person name="Terry A."/>
            <person name="Salamov A."/>
            <person name="Shapiro H."/>
            <person name="Nishiyama T."/>
            <person name="Perroud P.-F."/>
            <person name="Lindquist E."/>
            <person name="Kamisugi Y."/>
            <person name="Tanahashi T."/>
            <person name="Sakakibara K."/>
            <person name="Fujita T."/>
            <person name="Oishi K."/>
            <person name="Shin-I T."/>
            <person name="Kuroki Y."/>
            <person name="Toyoda A."/>
            <person name="Suzuki Y."/>
            <person name="Hashimoto A."/>
            <person name="Yamaguchi K."/>
            <person name="Sugano A."/>
            <person name="Kohara Y."/>
            <person name="Fujiyama A."/>
            <person name="Anterola A."/>
            <person name="Aoki S."/>
            <person name="Ashton N."/>
            <person name="Barbazuk W.B."/>
            <person name="Barker E."/>
            <person name="Bennetzen J."/>
            <person name="Bezanilla M."/>
            <person name="Blankenship R."/>
            <person name="Cho S.H."/>
            <person name="Dutcher S."/>
            <person name="Estelle M."/>
            <person name="Fawcett J.A."/>
            <person name="Gundlach H."/>
            <person name="Hanada K."/>
            <person name="Heyl A."/>
            <person name="Hicks K.A."/>
            <person name="Hugh J."/>
            <person name="Lohr M."/>
            <person name="Mayer K."/>
            <person name="Melkozernov A."/>
            <person name="Murata T."/>
            <person name="Nelson D."/>
            <person name="Pils B."/>
            <person name="Prigge M."/>
            <person name="Reiss B."/>
            <person name="Renner T."/>
            <person name="Rombauts S."/>
            <person name="Rushton P."/>
            <person name="Sanderfoot A."/>
            <person name="Schween G."/>
            <person name="Shiu S.-H."/>
            <person name="Stueber K."/>
            <person name="Theodoulou F.L."/>
            <person name="Tu H."/>
            <person name="Van de Peer Y."/>
            <person name="Verrier P.J."/>
            <person name="Waters E."/>
            <person name="Wood A."/>
            <person name="Yang L."/>
            <person name="Cove D."/>
            <person name="Cuming A."/>
            <person name="Hasebe M."/>
            <person name="Lucas S."/>
            <person name="Mishler D.B."/>
            <person name="Reski R."/>
            <person name="Grigoriev I."/>
            <person name="Quatrano R.S."/>
            <person name="Boore J.L."/>
        </authorList>
    </citation>
    <scope>NUCLEOTIDE SEQUENCE [LARGE SCALE GENOMIC DNA]</scope>
    <source>
        <strain evidence="2 3">cv. Gransden 2004</strain>
    </source>
</reference>
<evidence type="ECO:0000313" key="1">
    <source>
        <dbReference type="EMBL" id="PNR58097.1"/>
    </source>
</evidence>
<accession>A9T334</accession>
<sequence length="101" mass="10529">MSCGGCGCCPKCGCQATCTCNRNIWSLESLDDFSYTGLKSASDECNDNSYLSSGSEYLLSENTYSRVAGENGGNCDLADATRAKEGSRDGGFRAGCGCGDE</sequence>
<dbReference type="EMBL" id="ABEU02000003">
    <property type="protein sequence ID" value="PNR58097.1"/>
    <property type="molecule type" value="Genomic_DNA"/>
</dbReference>